<dbReference type="PATRIC" id="fig|314722.6.peg.2288"/>
<sequence length="181" mass="19316">MPFLSRPAQLPLRIVLATVLALLSAGAASQPEDVSPVPAVAAGYATGDAWIDGRLADIDAYAERHPEAFAAELERYAGVPRAYVAGLLEQPGWRAGDVWFACFLARATEATCRSVVRGRSQAGAAAGWRPVAEDFGAAPGSKAYADLRLALADSYRRWARPLQPDPALTRALRQRDADSTP</sequence>
<evidence type="ECO:0000313" key="2">
    <source>
        <dbReference type="EMBL" id="AKC87129.1"/>
    </source>
</evidence>
<keyword evidence="3" id="KW-1185">Reference proteome</keyword>
<dbReference type="RefSeq" id="WP_052632132.1">
    <property type="nucleotide sequence ID" value="NZ_CP011144.1"/>
</dbReference>
<dbReference type="OrthoDB" id="5966402at2"/>
<feature type="signal peptide" evidence="1">
    <location>
        <begin position="1"/>
        <end position="27"/>
    </location>
</feature>
<dbReference type="KEGG" id="psuw:WQ53_10610"/>
<dbReference type="AlphaFoldDB" id="A0A0E3Z274"/>
<dbReference type="EMBL" id="CP011144">
    <property type="protein sequence ID" value="AKC87129.1"/>
    <property type="molecule type" value="Genomic_DNA"/>
</dbReference>
<keyword evidence="1" id="KW-0732">Signal</keyword>
<proteinExistence type="predicted"/>
<evidence type="ECO:0000256" key="1">
    <source>
        <dbReference type="SAM" id="SignalP"/>
    </source>
</evidence>
<organism evidence="2 3">
    <name type="scientific">Pseudoxanthomonas suwonensis</name>
    <dbReference type="NCBI Taxonomy" id="314722"/>
    <lineage>
        <taxon>Bacteria</taxon>
        <taxon>Pseudomonadati</taxon>
        <taxon>Pseudomonadota</taxon>
        <taxon>Gammaproteobacteria</taxon>
        <taxon>Lysobacterales</taxon>
        <taxon>Lysobacteraceae</taxon>
        <taxon>Pseudoxanthomonas</taxon>
    </lineage>
</organism>
<accession>A0A0E3Z274</accession>
<dbReference type="Proteomes" id="UP000033067">
    <property type="component" value="Chromosome"/>
</dbReference>
<gene>
    <name evidence="2" type="ORF">WQ53_10610</name>
</gene>
<evidence type="ECO:0000313" key="3">
    <source>
        <dbReference type="Proteomes" id="UP000033067"/>
    </source>
</evidence>
<reference evidence="2 3" key="1">
    <citation type="journal article" date="2015" name="Genome Announc.">
        <title>Complete Genome Sequence of Pseudoxanthomonas suwonensis Strain J1, a Cellulose-Degrading Bacterium Isolated from Leaf- and Wood-Enriched Soil.</title>
        <authorList>
            <person name="Hou L."/>
            <person name="Jiang J."/>
            <person name="Xu Z."/>
            <person name="Zhou Y."/>
            <person name="Leung F.C."/>
        </authorList>
    </citation>
    <scope>NUCLEOTIDE SEQUENCE [LARGE SCALE GENOMIC DNA]</scope>
    <source>
        <strain evidence="2 3">J1</strain>
    </source>
</reference>
<name>A0A0E3Z274_9GAMM</name>
<evidence type="ECO:0008006" key="4">
    <source>
        <dbReference type="Google" id="ProtNLM"/>
    </source>
</evidence>
<feature type="chain" id="PRO_5002416215" description="Secreted protein" evidence="1">
    <location>
        <begin position="28"/>
        <end position="181"/>
    </location>
</feature>
<protein>
    <recommendedName>
        <fullName evidence="4">Secreted protein</fullName>
    </recommendedName>
</protein>